<sequence>MRCDSRVNYRLRRADIGAVARTVGGIRFGYPAPPIYSSTRTRERLDDATQRDATRHSNIVLSRSLPKGLEKLLHFSSSPSHSISITRPFNYATFSLEPFPPPPPPLLSAHSPLPHSTPRRAVIVAAFDTIDTLDDKSGSLLGSF</sequence>
<keyword evidence="2" id="KW-1185">Reference proteome</keyword>
<dbReference type="AlphaFoldDB" id="A0AAN9T9U9"/>
<dbReference type="Proteomes" id="UP001367676">
    <property type="component" value="Unassembled WGS sequence"/>
</dbReference>
<dbReference type="EMBL" id="JBBCAQ010000036">
    <property type="protein sequence ID" value="KAK7575438.1"/>
    <property type="molecule type" value="Genomic_DNA"/>
</dbReference>
<protein>
    <submittedName>
        <fullName evidence="1">Uncharacterized protein</fullName>
    </submittedName>
</protein>
<organism evidence="1 2">
    <name type="scientific">Parthenolecanium corni</name>
    <dbReference type="NCBI Taxonomy" id="536013"/>
    <lineage>
        <taxon>Eukaryota</taxon>
        <taxon>Metazoa</taxon>
        <taxon>Ecdysozoa</taxon>
        <taxon>Arthropoda</taxon>
        <taxon>Hexapoda</taxon>
        <taxon>Insecta</taxon>
        <taxon>Pterygota</taxon>
        <taxon>Neoptera</taxon>
        <taxon>Paraneoptera</taxon>
        <taxon>Hemiptera</taxon>
        <taxon>Sternorrhyncha</taxon>
        <taxon>Coccoidea</taxon>
        <taxon>Coccidae</taxon>
        <taxon>Parthenolecanium</taxon>
    </lineage>
</organism>
<evidence type="ECO:0000313" key="1">
    <source>
        <dbReference type="EMBL" id="KAK7575438.1"/>
    </source>
</evidence>
<evidence type="ECO:0000313" key="2">
    <source>
        <dbReference type="Proteomes" id="UP001367676"/>
    </source>
</evidence>
<gene>
    <name evidence="1" type="ORF">V9T40_011724</name>
</gene>
<name>A0AAN9T9U9_9HEMI</name>
<reference evidence="1 2" key="1">
    <citation type="submission" date="2024-03" db="EMBL/GenBank/DDBJ databases">
        <title>Adaptation during the transition from Ophiocordyceps entomopathogen to insect associate is accompanied by gene loss and intensified selection.</title>
        <authorList>
            <person name="Ward C.M."/>
            <person name="Onetto C.A."/>
            <person name="Borneman A.R."/>
        </authorList>
    </citation>
    <scope>NUCLEOTIDE SEQUENCE [LARGE SCALE GENOMIC DNA]</scope>
    <source>
        <strain evidence="1">AWRI1</strain>
        <tissue evidence="1">Single Adult Female</tissue>
    </source>
</reference>
<proteinExistence type="predicted"/>
<accession>A0AAN9T9U9</accession>
<comment type="caution">
    <text evidence="1">The sequence shown here is derived from an EMBL/GenBank/DDBJ whole genome shotgun (WGS) entry which is preliminary data.</text>
</comment>